<dbReference type="Proteomes" id="UP000242219">
    <property type="component" value="Unassembled WGS sequence"/>
</dbReference>
<organism evidence="10 11">
    <name type="scientific">Candidatus Brocadia sapporoensis</name>
    <dbReference type="NCBI Taxonomy" id="392547"/>
    <lineage>
        <taxon>Bacteria</taxon>
        <taxon>Pseudomonadati</taxon>
        <taxon>Planctomycetota</taxon>
        <taxon>Candidatus Brocadiia</taxon>
        <taxon>Candidatus Brocadiales</taxon>
        <taxon>Candidatus Brocadiaceae</taxon>
        <taxon>Candidatus Brocadia</taxon>
    </lineage>
</organism>
<protein>
    <submittedName>
        <fullName evidence="10">Aquaporin</fullName>
    </submittedName>
</protein>
<keyword evidence="5 8" id="KW-0812">Transmembrane</keyword>
<keyword evidence="6 9" id="KW-1133">Transmembrane helix</keyword>
<evidence type="ECO:0000313" key="10">
    <source>
        <dbReference type="EMBL" id="OQD46152.1"/>
    </source>
</evidence>
<keyword evidence="4" id="KW-1003">Cell membrane</keyword>
<dbReference type="RefSeq" id="WP_070066696.1">
    <property type="nucleotide sequence ID" value="NZ_MJUW02000056.1"/>
</dbReference>
<evidence type="ECO:0000256" key="7">
    <source>
        <dbReference type="ARBA" id="ARBA00023136"/>
    </source>
</evidence>
<evidence type="ECO:0000256" key="1">
    <source>
        <dbReference type="ARBA" id="ARBA00004651"/>
    </source>
</evidence>
<evidence type="ECO:0000256" key="8">
    <source>
        <dbReference type="RuleBase" id="RU000477"/>
    </source>
</evidence>
<evidence type="ECO:0000256" key="3">
    <source>
        <dbReference type="ARBA" id="ARBA00022448"/>
    </source>
</evidence>
<dbReference type="EMBL" id="MJUW02000056">
    <property type="protein sequence ID" value="OQD46152.1"/>
    <property type="molecule type" value="Genomic_DNA"/>
</dbReference>
<reference evidence="10 11" key="1">
    <citation type="journal article" date="2016" name="Genome Announc.">
        <title>Draft Genome Sequence of the Anaerobic Ammonium-Oxidizing Bacterium 'Candidatus Brocadia sp. 40'.</title>
        <authorList>
            <person name="Ali M."/>
            <person name="Haroon M.F."/>
            <person name="Narita Y."/>
            <person name="Zhang L."/>
            <person name="Rangel Shaw D."/>
            <person name="Okabe S."/>
            <person name="Saikaly P.E."/>
        </authorList>
    </citation>
    <scope>NUCLEOTIDE SEQUENCE [LARGE SCALE GENOMIC DNA]</scope>
    <source>
        <strain evidence="10 11">40</strain>
    </source>
</reference>
<dbReference type="Gene3D" id="1.20.1080.10">
    <property type="entry name" value="Glycerol uptake facilitator protein"/>
    <property type="match status" value="1"/>
</dbReference>
<dbReference type="InterPro" id="IPR022357">
    <property type="entry name" value="MIP_CS"/>
</dbReference>
<dbReference type="Pfam" id="PF00230">
    <property type="entry name" value="MIP"/>
    <property type="match status" value="1"/>
</dbReference>
<feature type="transmembrane region" description="Helical" evidence="9">
    <location>
        <begin position="159"/>
        <end position="182"/>
    </location>
</feature>
<feature type="transmembrane region" description="Helical" evidence="9">
    <location>
        <begin position="86"/>
        <end position="108"/>
    </location>
</feature>
<evidence type="ECO:0000256" key="9">
    <source>
        <dbReference type="SAM" id="Phobius"/>
    </source>
</evidence>
<dbReference type="AlphaFoldDB" id="A0A1V6M172"/>
<dbReference type="GO" id="GO:0005886">
    <property type="term" value="C:plasma membrane"/>
    <property type="evidence" value="ECO:0007669"/>
    <property type="project" value="UniProtKB-SubCell"/>
</dbReference>
<evidence type="ECO:0000256" key="4">
    <source>
        <dbReference type="ARBA" id="ARBA00022475"/>
    </source>
</evidence>
<gene>
    <name evidence="10" type="ORF">BIY37_04845</name>
</gene>
<dbReference type="InterPro" id="IPR023271">
    <property type="entry name" value="Aquaporin-like"/>
</dbReference>
<evidence type="ECO:0000256" key="5">
    <source>
        <dbReference type="ARBA" id="ARBA00022692"/>
    </source>
</evidence>
<name>A0A1V6M172_9BACT</name>
<feature type="transmembrane region" description="Helical" evidence="9">
    <location>
        <begin position="128"/>
        <end position="147"/>
    </location>
</feature>
<feature type="transmembrane region" description="Helical" evidence="9">
    <location>
        <begin position="37"/>
        <end position="58"/>
    </location>
</feature>
<dbReference type="InterPro" id="IPR034294">
    <property type="entry name" value="Aquaporin_transptr"/>
</dbReference>
<dbReference type="GO" id="GO:0015250">
    <property type="term" value="F:water channel activity"/>
    <property type="evidence" value="ECO:0007669"/>
    <property type="project" value="TreeGrafter"/>
</dbReference>
<accession>A0A1V6M172</accession>
<comment type="caution">
    <text evidence="10">The sequence shown here is derived from an EMBL/GenBank/DDBJ whole genome shotgun (WGS) entry which is preliminary data.</text>
</comment>
<comment type="similarity">
    <text evidence="2 8">Belongs to the MIP/aquaporin (TC 1.A.8) family.</text>
</comment>
<sequence>MKAYKKYMAELVGAFTLVFIAAGAVCADFYLRREGGQGLGLLGISIAYGVVMIVVIYATSYISGSHVNPAVTISFWISKRMDPNTAIMYILSQITGAIIAGLALKVLFPEALNTVYLGTCMLSPGVSIGRGILMEFIVTFFLVFTVYGTLVDKRATAGFAGVAIGMVTLFGAMIGGTISGGAMNPARVFGPAIASGQFTHHYVWWIGPILGGIVAGFVYDQLFADVRK</sequence>
<keyword evidence="11" id="KW-1185">Reference proteome</keyword>
<dbReference type="SUPFAM" id="SSF81338">
    <property type="entry name" value="Aquaporin-like"/>
    <property type="match status" value="1"/>
</dbReference>
<dbReference type="PROSITE" id="PS00221">
    <property type="entry name" value="MIP"/>
    <property type="match status" value="1"/>
</dbReference>
<evidence type="ECO:0000313" key="11">
    <source>
        <dbReference type="Proteomes" id="UP000242219"/>
    </source>
</evidence>
<evidence type="ECO:0000256" key="2">
    <source>
        <dbReference type="ARBA" id="ARBA00006175"/>
    </source>
</evidence>
<dbReference type="PRINTS" id="PR00783">
    <property type="entry name" value="MINTRINSICP"/>
</dbReference>
<feature type="transmembrane region" description="Helical" evidence="9">
    <location>
        <begin position="202"/>
        <end position="219"/>
    </location>
</feature>
<proteinExistence type="inferred from homology"/>
<evidence type="ECO:0000256" key="6">
    <source>
        <dbReference type="ARBA" id="ARBA00022989"/>
    </source>
</evidence>
<comment type="subcellular location">
    <subcellularLocation>
        <location evidence="1">Cell membrane</location>
        <topology evidence="1">Multi-pass membrane protein</topology>
    </subcellularLocation>
</comment>
<dbReference type="InterPro" id="IPR000425">
    <property type="entry name" value="MIP"/>
</dbReference>
<keyword evidence="7 9" id="KW-0472">Membrane</keyword>
<keyword evidence="3 8" id="KW-0813">Transport</keyword>
<dbReference type="PANTHER" id="PTHR19139:SF199">
    <property type="entry name" value="MIP17260P"/>
    <property type="match status" value="1"/>
</dbReference>
<dbReference type="PANTHER" id="PTHR19139">
    <property type="entry name" value="AQUAPORIN TRANSPORTER"/>
    <property type="match status" value="1"/>
</dbReference>